<dbReference type="Gene3D" id="3.30.70.1320">
    <property type="entry name" value="Multidrug efflux transporter AcrB pore domain like"/>
    <property type="match status" value="1"/>
</dbReference>
<dbReference type="EMBL" id="QRAP01000004">
    <property type="protein sequence ID" value="RDK92064.1"/>
    <property type="molecule type" value="Genomic_DNA"/>
</dbReference>
<dbReference type="SUPFAM" id="SSF82693">
    <property type="entry name" value="Multidrug efflux transporter AcrB pore domain, PN1, PN2, PC1 and PC2 subdomains"/>
    <property type="match status" value="3"/>
</dbReference>
<feature type="transmembrane region" description="Helical" evidence="8">
    <location>
        <begin position="918"/>
        <end position="944"/>
    </location>
</feature>
<feature type="transmembrane region" description="Helical" evidence="8">
    <location>
        <begin position="343"/>
        <end position="362"/>
    </location>
</feature>
<feature type="transmembrane region" description="Helical" evidence="8">
    <location>
        <begin position="867"/>
        <end position="885"/>
    </location>
</feature>
<evidence type="ECO:0000313" key="9">
    <source>
        <dbReference type="EMBL" id="RDK92064.1"/>
    </source>
</evidence>
<feature type="transmembrane region" description="Helical" evidence="8">
    <location>
        <begin position="965"/>
        <end position="983"/>
    </location>
</feature>
<organism evidence="9 10">
    <name type="scientific">Enterobacillus tribolii</name>
    <dbReference type="NCBI Taxonomy" id="1487935"/>
    <lineage>
        <taxon>Bacteria</taxon>
        <taxon>Pseudomonadati</taxon>
        <taxon>Pseudomonadota</taxon>
        <taxon>Gammaproteobacteria</taxon>
        <taxon>Enterobacterales</taxon>
        <taxon>Hafniaceae</taxon>
        <taxon>Enterobacillus</taxon>
    </lineage>
</organism>
<accession>A0A370QS20</accession>
<comment type="similarity">
    <text evidence="8">Belongs to the resistance-nodulation-cell division (RND) (TC 2.A.6) family. MdtB subfamily.</text>
</comment>
<dbReference type="RefSeq" id="WP_115458388.1">
    <property type="nucleotide sequence ID" value="NZ_QRAP01000004.1"/>
</dbReference>
<dbReference type="FunFam" id="3.30.70.1430:FF:000001">
    <property type="entry name" value="Efflux pump membrane transporter"/>
    <property type="match status" value="1"/>
</dbReference>
<dbReference type="HAMAP" id="MF_01423">
    <property type="entry name" value="MdtB"/>
    <property type="match status" value="1"/>
</dbReference>
<dbReference type="NCBIfam" id="NF007798">
    <property type="entry name" value="PRK10503.1"/>
    <property type="match status" value="1"/>
</dbReference>
<dbReference type="Pfam" id="PF00873">
    <property type="entry name" value="ACR_tran"/>
    <property type="match status" value="1"/>
</dbReference>
<dbReference type="OrthoDB" id="9757904at2"/>
<evidence type="ECO:0000256" key="2">
    <source>
        <dbReference type="ARBA" id="ARBA00022448"/>
    </source>
</evidence>
<keyword evidence="3 8" id="KW-1003">Cell membrane</keyword>
<dbReference type="Gene3D" id="3.30.70.1430">
    <property type="entry name" value="Multidrug efflux transporter AcrB pore domain"/>
    <property type="match status" value="2"/>
</dbReference>
<evidence type="ECO:0000256" key="3">
    <source>
        <dbReference type="ARBA" id="ARBA00022475"/>
    </source>
</evidence>
<evidence type="ECO:0000256" key="6">
    <source>
        <dbReference type="ARBA" id="ARBA00022989"/>
    </source>
</evidence>
<keyword evidence="5 8" id="KW-0812">Transmembrane</keyword>
<dbReference type="InterPro" id="IPR027463">
    <property type="entry name" value="AcrB_DN_DC_subdom"/>
</dbReference>
<proteinExistence type="inferred from homology"/>
<dbReference type="GO" id="GO:0005886">
    <property type="term" value="C:plasma membrane"/>
    <property type="evidence" value="ECO:0007669"/>
    <property type="project" value="UniProtKB-SubCell"/>
</dbReference>
<feature type="transmembrane region" description="Helical" evidence="8">
    <location>
        <begin position="396"/>
        <end position="419"/>
    </location>
</feature>
<dbReference type="Gene3D" id="3.30.70.1440">
    <property type="entry name" value="Multidrug efflux transporter AcrB pore domain"/>
    <property type="match status" value="1"/>
</dbReference>
<evidence type="ECO:0000313" key="10">
    <source>
        <dbReference type="Proteomes" id="UP000254848"/>
    </source>
</evidence>
<evidence type="ECO:0000256" key="7">
    <source>
        <dbReference type="ARBA" id="ARBA00023136"/>
    </source>
</evidence>
<keyword evidence="6 8" id="KW-1133">Transmembrane helix</keyword>
<dbReference type="Proteomes" id="UP000254848">
    <property type="component" value="Unassembled WGS sequence"/>
</dbReference>
<keyword evidence="10" id="KW-1185">Reference proteome</keyword>
<feature type="transmembrane region" description="Helical" evidence="8">
    <location>
        <begin position="472"/>
        <end position="499"/>
    </location>
</feature>
<protein>
    <recommendedName>
        <fullName evidence="8">Multidrug resistance protein MdtB</fullName>
    </recommendedName>
    <alternativeName>
        <fullName evidence="8">Multidrug transporter MdtB</fullName>
    </alternativeName>
</protein>
<feature type="transmembrane region" description="Helical" evidence="8">
    <location>
        <begin position="21"/>
        <end position="41"/>
    </location>
</feature>
<keyword evidence="2 8" id="KW-0813">Transport</keyword>
<dbReference type="NCBIfam" id="NF033617">
    <property type="entry name" value="RND_permease_2"/>
    <property type="match status" value="1"/>
</dbReference>
<feature type="transmembrane region" description="Helical" evidence="8">
    <location>
        <begin position="995"/>
        <end position="1022"/>
    </location>
</feature>
<dbReference type="Gene3D" id="3.30.2090.10">
    <property type="entry name" value="Multidrug efflux transporter AcrB TolC docking domain, DN and DC subdomains"/>
    <property type="match status" value="2"/>
</dbReference>
<dbReference type="FunFam" id="1.20.1640.10:FF:000001">
    <property type="entry name" value="Efflux pump membrane transporter"/>
    <property type="match status" value="1"/>
</dbReference>
<sequence>MSETVPEHGGGPSRLFILRPVATTLLMVAIMLAGIVGYRALSVSALPEVDYPTIQVITLYPGASPDVTTSAITAPLERQFGQMSGLKQMASQSSGGASVITLQFQLTLDLDVAEQEVQAAINAATNLLPNDLPYPPIYSKVNPADPPIMTLAVTSDAVAMTQVEDMVETRLAQKISQVSGVGLVTISGGQRPAVRVRLNAPAVAAYGLDSETVRTAIANANVNSAKGSLDGPTRAVTLSANDQMKSAEDYRNLIVAYANGAPVRLRDIASVEQGAENTKLAAWANNQQAIILNVQRQPGANVITTADSIKALLPQLTQSLPKSVKMSVLTDRTTTIRASVSDVQAELLLAIALVVMVIYLFLRNIPATLIPSVAVPLSLVGTFAVMYFLGFSINNLTLMALTIATGFVVDDAIVVIENISRYIEKGESPLNAALKGAGEIGFTIISLTFSLIAVLIPLLFMGDIIGRLFREFAITLAVAILISAVVSLTLTPMMCARLLSHESLRRQNRFSRASERFFERVIEKYGEWLKVVLNHPILTLGVAFSTLVLTVLLYIFIPKGFFPLQDNGLIQGTLQAPQSVSFADMARRQQQLAQEILKDKDVESLTSFIGVDGTNATLNVGRFQINLKPLDQRDDRVPAIIERLQKLSLGQPGVQLYLQPAQDLTIETQSSRTQYQFTLQAMSLEQLSTWVPKLMAELEQSPALGDVSSDWQDKGLVAFVNVNRDTASRLGIQMSDVDNALYNAFGQRLISTIYTQSNQYRVVMEHIQDNKQGLDAFNDIYLAGSDGKNVPLNAIAKIEERFGPLAINHVDQFPSTTISFNVSDGYSLEQAMSAITTAEQQLSMPGDIITHFQGATLAFQSALTSTLWLILAAIFAMYIVLGVLYESFIHPVTILSTLPSAGVGALLALLMAGNELDIIAIIGIILLIGIVKKNAIMMIDFALAAEREQGLPPREAIYQACLLRFRPILMTTLAALLGALPLMLSQGVGAELRQPLGICMVGGLIMSQILTLFTTPVIYLLFDRFAHNTRHSLQSGEQEDAG</sequence>
<dbReference type="GO" id="GO:0042910">
    <property type="term" value="F:xenobiotic transmembrane transporter activity"/>
    <property type="evidence" value="ECO:0007669"/>
    <property type="project" value="TreeGrafter"/>
</dbReference>
<dbReference type="AlphaFoldDB" id="A0A370QS20"/>
<reference evidence="9 10" key="1">
    <citation type="submission" date="2018-07" db="EMBL/GenBank/DDBJ databases">
        <title>Genomic Encyclopedia of Type Strains, Phase IV (KMG-IV): sequencing the most valuable type-strain genomes for metagenomic binning, comparative biology and taxonomic classification.</title>
        <authorList>
            <person name="Goeker M."/>
        </authorList>
    </citation>
    <scope>NUCLEOTIDE SEQUENCE [LARGE SCALE GENOMIC DNA]</scope>
    <source>
        <strain evidence="9 10">DSM 103736</strain>
    </source>
</reference>
<name>A0A370QS20_9GAMM</name>
<dbReference type="PANTHER" id="PTHR32063:SF21">
    <property type="entry name" value="MULTIDRUG RESISTANCE PROTEIN MDTB"/>
    <property type="match status" value="1"/>
</dbReference>
<evidence type="ECO:0000256" key="8">
    <source>
        <dbReference type="HAMAP-Rule" id="MF_01423"/>
    </source>
</evidence>
<dbReference type="InterPro" id="IPR022831">
    <property type="entry name" value="Multidrug-R_MdtB"/>
</dbReference>
<feature type="transmembrane region" description="Helical" evidence="8">
    <location>
        <begin position="440"/>
        <end position="460"/>
    </location>
</feature>
<dbReference type="InterPro" id="IPR001036">
    <property type="entry name" value="Acrflvin-R"/>
</dbReference>
<keyword evidence="7 8" id="KW-0472">Membrane</keyword>
<gene>
    <name evidence="8" type="primary">mdtB</name>
    <name evidence="9" type="ORF">C8D90_104220</name>
</gene>
<evidence type="ECO:0000256" key="5">
    <source>
        <dbReference type="ARBA" id="ARBA00022692"/>
    </source>
</evidence>
<evidence type="ECO:0000256" key="1">
    <source>
        <dbReference type="ARBA" id="ARBA00004429"/>
    </source>
</evidence>
<feature type="transmembrane region" description="Helical" evidence="8">
    <location>
        <begin position="537"/>
        <end position="557"/>
    </location>
</feature>
<dbReference type="PRINTS" id="PR00702">
    <property type="entry name" value="ACRIFLAVINRP"/>
</dbReference>
<evidence type="ECO:0000256" key="4">
    <source>
        <dbReference type="ARBA" id="ARBA00022519"/>
    </source>
</evidence>
<dbReference type="SUPFAM" id="SSF82866">
    <property type="entry name" value="Multidrug efflux transporter AcrB transmembrane domain"/>
    <property type="match status" value="2"/>
</dbReference>
<dbReference type="Gene3D" id="1.20.1640.10">
    <property type="entry name" value="Multidrug efflux transporter AcrB transmembrane domain"/>
    <property type="match status" value="2"/>
</dbReference>
<comment type="subcellular location">
    <subcellularLocation>
        <location evidence="1 8">Cell inner membrane</location>
        <topology evidence="1 8">Multi-pass membrane protein</topology>
    </subcellularLocation>
</comment>
<feature type="transmembrane region" description="Helical" evidence="8">
    <location>
        <begin position="369"/>
        <end position="390"/>
    </location>
</feature>
<comment type="subunit">
    <text evidence="8">Part of a tripartite efflux system composed of MdtA, MdtB and MdtC. MdtB forms a heteromultimer with MdtC.</text>
</comment>
<dbReference type="PANTHER" id="PTHR32063">
    <property type="match status" value="1"/>
</dbReference>
<comment type="caution">
    <text evidence="9">The sequence shown here is derived from an EMBL/GenBank/DDBJ whole genome shotgun (WGS) entry which is preliminary data.</text>
</comment>
<dbReference type="SUPFAM" id="SSF82714">
    <property type="entry name" value="Multidrug efflux transporter AcrB TolC docking domain, DN and DC subdomains"/>
    <property type="match status" value="2"/>
</dbReference>
<keyword evidence="4 8" id="KW-0997">Cell inner membrane</keyword>